<dbReference type="PANTHER" id="PTHR34824">
    <property type="entry name" value="HEAT-INDUCIBLE TRANSCRIPTION REPRESSOR HRCA"/>
    <property type="match status" value="1"/>
</dbReference>
<dbReference type="PATRIC" id="fig|1357400.3.peg.1761"/>
<evidence type="ECO:0000256" key="4">
    <source>
        <dbReference type="ARBA" id="ARBA00023163"/>
    </source>
</evidence>
<keyword evidence="4" id="KW-0804">Transcription</keyword>
<keyword evidence="2" id="KW-0805">Transcription regulation</keyword>
<evidence type="ECO:0000256" key="2">
    <source>
        <dbReference type="ARBA" id="ARBA00023015"/>
    </source>
</evidence>
<dbReference type="InterPro" id="IPR002571">
    <property type="entry name" value="HrcA"/>
</dbReference>
<dbReference type="PANTHER" id="PTHR34824:SF1">
    <property type="entry name" value="HEAT-INDUCIBLE TRANSCRIPTION REPRESSOR HRCA"/>
    <property type="match status" value="1"/>
</dbReference>
<gene>
    <name evidence="5" type="ORF">HMPREF2086_01315</name>
</gene>
<evidence type="ECO:0000256" key="3">
    <source>
        <dbReference type="ARBA" id="ARBA00023016"/>
    </source>
</evidence>
<dbReference type="Gene3D" id="1.10.10.10">
    <property type="entry name" value="Winged helix-like DNA-binding domain superfamily/Winged helix DNA-binding domain"/>
    <property type="match status" value="1"/>
</dbReference>
<proteinExistence type="predicted"/>
<keyword evidence="3" id="KW-0346">Stress response</keyword>
<evidence type="ECO:0000313" key="5">
    <source>
        <dbReference type="EMBL" id="ETD23510.1"/>
    </source>
</evidence>
<dbReference type="GO" id="GO:0003677">
    <property type="term" value="F:DNA binding"/>
    <property type="evidence" value="ECO:0007669"/>
    <property type="project" value="InterPro"/>
</dbReference>
<dbReference type="STRING" id="1357400.HMPREF2086_01315"/>
<dbReference type="OrthoDB" id="9783139at2"/>
<dbReference type="HOGENOM" id="CLU_091026_0_0_7"/>
<dbReference type="GO" id="GO:0045892">
    <property type="term" value="P:negative regulation of DNA-templated transcription"/>
    <property type="evidence" value="ECO:0007669"/>
    <property type="project" value="TreeGrafter"/>
</dbReference>
<dbReference type="InterPro" id="IPR036390">
    <property type="entry name" value="WH_DNA-bd_sf"/>
</dbReference>
<keyword evidence="6" id="KW-1185">Reference proteome</keyword>
<protein>
    <recommendedName>
        <fullName evidence="7">Heat-inducible transcription repressor HrcA</fullName>
    </recommendedName>
</protein>
<sequence>MQKKEFLLNEMIKHYIKCQEPIGSETLKVALGVNISSATIRNYFKILGQEGVIVQTHISSGRVPTAYALKNYWRNVLSPKDLNPTLDSAKLESSCKFFALSCAIKPHFSQKLLKVIELEEADTLLLCFSKDRVAIPLVANMSRFCKELLGMSIEDIIKIAKEVCATSLYSVLCNLQSTPKFFGLEFLGELFSTQPQTALEILSGEMFSKLENTMFFPDKSEYMVLAHSATYTKNGEDREAKMLCVGKITQDYEGFYEALEASA</sequence>
<evidence type="ECO:0008006" key="7">
    <source>
        <dbReference type="Google" id="ProtNLM"/>
    </source>
</evidence>
<evidence type="ECO:0000256" key="1">
    <source>
        <dbReference type="ARBA" id="ARBA00022491"/>
    </source>
</evidence>
<reference evidence="5 6" key="1">
    <citation type="journal article" date="2014" name="Genome Announc.">
        <title>Draft genome sequences of six enterohepatic helicobacter species isolated from humans and one from rhesus macaques.</title>
        <authorList>
            <person name="Shen Z."/>
            <person name="Sheh A."/>
            <person name="Young S.K."/>
            <person name="Abouelliel A."/>
            <person name="Ward D.V."/>
            <person name="Earl A.M."/>
            <person name="Fox J.G."/>
        </authorList>
    </citation>
    <scope>NUCLEOTIDE SEQUENCE [LARGE SCALE GENOMIC DNA]</scope>
    <source>
        <strain evidence="5 6">MIT 99-5501</strain>
    </source>
</reference>
<keyword evidence="1" id="KW-0678">Repressor</keyword>
<comment type="caution">
    <text evidence="5">The sequence shown here is derived from an EMBL/GenBank/DDBJ whole genome shotgun (WGS) entry which is preliminary data.</text>
</comment>
<dbReference type="EMBL" id="AZJI01000005">
    <property type="protein sequence ID" value="ETD23510.1"/>
    <property type="molecule type" value="Genomic_DNA"/>
</dbReference>
<evidence type="ECO:0000313" key="6">
    <source>
        <dbReference type="Proteomes" id="UP000018731"/>
    </source>
</evidence>
<accession>V8C940</accession>
<dbReference type="Proteomes" id="UP000018731">
    <property type="component" value="Unassembled WGS sequence"/>
</dbReference>
<organism evidence="5 6">
    <name type="scientific">Helicobacter macacae MIT 99-5501</name>
    <dbReference type="NCBI Taxonomy" id="1357400"/>
    <lineage>
        <taxon>Bacteria</taxon>
        <taxon>Pseudomonadati</taxon>
        <taxon>Campylobacterota</taxon>
        <taxon>Epsilonproteobacteria</taxon>
        <taxon>Campylobacterales</taxon>
        <taxon>Helicobacteraceae</taxon>
        <taxon>Helicobacter</taxon>
    </lineage>
</organism>
<dbReference type="eggNOG" id="COG1420">
    <property type="taxonomic scope" value="Bacteria"/>
</dbReference>
<dbReference type="RefSeq" id="WP_023928057.1">
    <property type="nucleotide sequence ID" value="NZ_KI669454.1"/>
</dbReference>
<dbReference type="InterPro" id="IPR036388">
    <property type="entry name" value="WH-like_DNA-bd_sf"/>
</dbReference>
<name>V8C940_9HELI</name>
<dbReference type="AlphaFoldDB" id="V8C940"/>
<dbReference type="SUPFAM" id="SSF46785">
    <property type="entry name" value="Winged helix' DNA-binding domain"/>
    <property type="match status" value="1"/>
</dbReference>